<dbReference type="CDD" id="cd00609">
    <property type="entry name" value="AAT_like"/>
    <property type="match status" value="1"/>
</dbReference>
<gene>
    <name evidence="7" type="ORF">F6B42_09155</name>
</gene>
<dbReference type="PANTHER" id="PTHR43525:SF2">
    <property type="entry name" value="CYSTATHIONINE BETA-LYASE-RELATED"/>
    <property type="match status" value="1"/>
</dbReference>
<dbReference type="GO" id="GO:0030170">
    <property type="term" value="F:pyridoxal phosphate binding"/>
    <property type="evidence" value="ECO:0007669"/>
    <property type="project" value="InterPro"/>
</dbReference>
<dbReference type="EC" id="4.4.1.13" evidence="2"/>
<dbReference type="Gene3D" id="3.90.1150.10">
    <property type="entry name" value="Aspartate Aminotransferase, domain 1"/>
    <property type="match status" value="1"/>
</dbReference>
<evidence type="ECO:0000256" key="5">
    <source>
        <dbReference type="ARBA" id="ARBA00037974"/>
    </source>
</evidence>
<dbReference type="OrthoDB" id="3224382at2"/>
<proteinExistence type="inferred from homology"/>
<dbReference type="GO" id="GO:0008483">
    <property type="term" value="F:transaminase activity"/>
    <property type="evidence" value="ECO:0007669"/>
    <property type="project" value="UniProtKB-KW"/>
</dbReference>
<evidence type="ECO:0000256" key="4">
    <source>
        <dbReference type="ARBA" id="ARBA00023239"/>
    </source>
</evidence>
<comment type="similarity">
    <text evidence="5">Belongs to the class-II pyridoxal-phosphate-dependent aminotransferase family. MalY/PatB cystathionine beta-lyase subfamily.</text>
</comment>
<dbReference type="Proteomes" id="UP000327039">
    <property type="component" value="Unassembled WGS sequence"/>
</dbReference>
<evidence type="ECO:0000256" key="3">
    <source>
        <dbReference type="ARBA" id="ARBA00022898"/>
    </source>
</evidence>
<dbReference type="InterPro" id="IPR015424">
    <property type="entry name" value="PyrdxlP-dep_Trfase"/>
</dbReference>
<organism evidence="7 8">
    <name type="scientific">Microbacterium radiodurans</name>
    <dbReference type="NCBI Taxonomy" id="661398"/>
    <lineage>
        <taxon>Bacteria</taxon>
        <taxon>Bacillati</taxon>
        <taxon>Actinomycetota</taxon>
        <taxon>Actinomycetes</taxon>
        <taxon>Micrococcales</taxon>
        <taxon>Microbacteriaceae</taxon>
        <taxon>Microbacterium</taxon>
    </lineage>
</organism>
<evidence type="ECO:0000256" key="1">
    <source>
        <dbReference type="ARBA" id="ARBA00001933"/>
    </source>
</evidence>
<dbReference type="RefSeq" id="WP_150419310.1">
    <property type="nucleotide sequence ID" value="NZ_VYRZ01000002.1"/>
</dbReference>
<dbReference type="EMBL" id="VYRZ01000002">
    <property type="protein sequence ID" value="KAA9087114.1"/>
    <property type="molecule type" value="Genomic_DNA"/>
</dbReference>
<evidence type="ECO:0000313" key="8">
    <source>
        <dbReference type="Proteomes" id="UP000327039"/>
    </source>
</evidence>
<accession>A0A5J5IV05</accession>
<name>A0A5J5IV05_9MICO</name>
<dbReference type="Gene3D" id="3.40.640.10">
    <property type="entry name" value="Type I PLP-dependent aspartate aminotransferase-like (Major domain)"/>
    <property type="match status" value="1"/>
</dbReference>
<sequence>MSIQPLDALPLETLRRRSSTKWRSFPHDVIPMFVAEIDFALAEPITRALHEAVELGDTGYTPPQPGVREAFVGFAERRWGWSVDPERVRWTGDVMMGVVELLRATVAPGERVVVNPPVYPPFFDTVAEAGAVVEEVPLLDTGDGWQLDLAGIEAALAAGARAVLLCNPHNPTGTVFPREALRELAAIAARHGAVVISDEIHGPLASSDTPFTPFLTVSADAEAVGYVVTSASKAYNLAGLKCAVIVTASEAHARIVQALPWEVEWRTGLFGAISAVAAFSSESDAWLDALLARLDANRRLLADLLAEHLPRARYRLPEAGFLAWIDVSAYGWGDDPADPIREGAGVALHHGPFFGSQGRGHVRLNFGCGPDVLREALQRIGAFAREAAAASSAGTVAELVSRR</sequence>
<keyword evidence="3" id="KW-0663">Pyridoxal phosphate</keyword>
<keyword evidence="8" id="KW-1185">Reference proteome</keyword>
<dbReference type="AlphaFoldDB" id="A0A5J5IV05"/>
<feature type="domain" description="Aminotransferase class I/classII large" evidence="6">
    <location>
        <begin position="58"/>
        <end position="380"/>
    </location>
</feature>
<dbReference type="InterPro" id="IPR015421">
    <property type="entry name" value="PyrdxlP-dep_Trfase_major"/>
</dbReference>
<dbReference type="InterPro" id="IPR051798">
    <property type="entry name" value="Class-II_PLP-Dep_Aminotrans"/>
</dbReference>
<dbReference type="SUPFAM" id="SSF53383">
    <property type="entry name" value="PLP-dependent transferases"/>
    <property type="match status" value="1"/>
</dbReference>
<evidence type="ECO:0000256" key="2">
    <source>
        <dbReference type="ARBA" id="ARBA00012224"/>
    </source>
</evidence>
<keyword evidence="4" id="KW-0456">Lyase</keyword>
<dbReference type="PANTHER" id="PTHR43525">
    <property type="entry name" value="PROTEIN MALY"/>
    <property type="match status" value="1"/>
</dbReference>
<dbReference type="InterPro" id="IPR004839">
    <property type="entry name" value="Aminotransferase_I/II_large"/>
</dbReference>
<keyword evidence="7" id="KW-0808">Transferase</keyword>
<evidence type="ECO:0000313" key="7">
    <source>
        <dbReference type="EMBL" id="KAA9087114.1"/>
    </source>
</evidence>
<protein>
    <recommendedName>
        <fullName evidence="2">cysteine-S-conjugate beta-lyase</fullName>
        <ecNumber evidence="2">4.4.1.13</ecNumber>
    </recommendedName>
</protein>
<reference evidence="8" key="1">
    <citation type="submission" date="2019-09" db="EMBL/GenBank/DDBJ databases">
        <title>Mumia zhuanghuii sp. nov. isolated from the intestinal contents of plateau pika (Ochotona curzoniae) in the Qinghai-Tibet plateau of China.</title>
        <authorList>
            <person name="Tian Z."/>
        </authorList>
    </citation>
    <scope>NUCLEOTIDE SEQUENCE [LARGE SCALE GENOMIC DNA]</scope>
    <source>
        <strain evidence="8">DSM 25564</strain>
    </source>
</reference>
<dbReference type="GO" id="GO:0047804">
    <property type="term" value="F:cysteine-S-conjugate beta-lyase activity"/>
    <property type="evidence" value="ECO:0007669"/>
    <property type="project" value="UniProtKB-EC"/>
</dbReference>
<dbReference type="Pfam" id="PF00155">
    <property type="entry name" value="Aminotran_1_2"/>
    <property type="match status" value="1"/>
</dbReference>
<comment type="cofactor">
    <cofactor evidence="1">
        <name>pyridoxal 5'-phosphate</name>
        <dbReference type="ChEBI" id="CHEBI:597326"/>
    </cofactor>
</comment>
<evidence type="ECO:0000259" key="6">
    <source>
        <dbReference type="Pfam" id="PF00155"/>
    </source>
</evidence>
<keyword evidence="7" id="KW-0032">Aminotransferase</keyword>
<comment type="caution">
    <text evidence="7">The sequence shown here is derived from an EMBL/GenBank/DDBJ whole genome shotgun (WGS) entry which is preliminary data.</text>
</comment>
<dbReference type="InterPro" id="IPR015422">
    <property type="entry name" value="PyrdxlP-dep_Trfase_small"/>
</dbReference>